<dbReference type="Pfam" id="PF01408">
    <property type="entry name" value="GFO_IDH_MocA"/>
    <property type="match status" value="1"/>
</dbReference>
<gene>
    <name evidence="4" type="ORF">SR876_30960</name>
</gene>
<dbReference type="EMBL" id="CP140154">
    <property type="protein sequence ID" value="WQG89353.1"/>
    <property type="molecule type" value="Genomic_DNA"/>
</dbReference>
<organism evidence="4 5">
    <name type="scientific">Chitinophaga sancti</name>
    <dbReference type="NCBI Taxonomy" id="1004"/>
    <lineage>
        <taxon>Bacteria</taxon>
        <taxon>Pseudomonadati</taxon>
        <taxon>Bacteroidota</taxon>
        <taxon>Chitinophagia</taxon>
        <taxon>Chitinophagales</taxon>
        <taxon>Chitinophagaceae</taxon>
        <taxon>Chitinophaga</taxon>
    </lineage>
</organism>
<feature type="domain" description="Gfo/Idh/MocA-like oxidoreductase N-terminal" evidence="2">
    <location>
        <begin position="33"/>
        <end position="144"/>
    </location>
</feature>
<dbReference type="Gene3D" id="3.30.360.10">
    <property type="entry name" value="Dihydrodipicolinate Reductase, domain 2"/>
    <property type="match status" value="1"/>
</dbReference>
<sequence>MKNIAGTVVAFTILPRHVLGRGYLAPSDQLTKGIIGTGVAGRQFLNYPGTRVTALCDVNQANLAQAAALLDKKVKTFDDYRHLLLQKDIDFVHIATPPHWHGLMAIEAAAAGKDIWCETPMTHSIAEGRQVITAVQTYGRIFRLNLDHRIEGKLYGTNMPVKKLQKLISSAILGGPITITLGPQTGFNWPFQNPGLTSLPAQPIPATLNYDRWLGPAPYKPYHINRIQHFPAYWDYSGGILAELGQQYLDPIQFILGKDETSPVEVAVEAPLQHPDVVGTWQKITFTYEDGCKIILDAEGREANAPFISGPAGKLYADFKSDIRDLETKLADFPDPPLAATDFVKAVKERQTFATNEENGHRSCTLVNMGIIALQLGRSLQFDPVKQTFLFDEGANRLLNKALRSTWK</sequence>
<dbReference type="RefSeq" id="WP_322518499.1">
    <property type="nucleotide sequence ID" value="NZ_CP139972.1"/>
</dbReference>
<name>A0ABZ0XFE5_9BACT</name>
<dbReference type="InterPro" id="IPR036291">
    <property type="entry name" value="NAD(P)-bd_dom_sf"/>
</dbReference>
<accession>A0ABZ0XFE5</accession>
<dbReference type="InterPro" id="IPR000683">
    <property type="entry name" value="Gfo/Idh/MocA-like_OxRdtase_N"/>
</dbReference>
<dbReference type="PANTHER" id="PTHR43818:SF11">
    <property type="entry name" value="BCDNA.GH03377"/>
    <property type="match status" value="1"/>
</dbReference>
<keyword evidence="1" id="KW-0560">Oxidoreductase</keyword>
<proteinExistence type="predicted"/>
<dbReference type="Proteomes" id="UP001326715">
    <property type="component" value="Chromosome"/>
</dbReference>
<evidence type="ECO:0000259" key="2">
    <source>
        <dbReference type="Pfam" id="PF01408"/>
    </source>
</evidence>
<dbReference type="SUPFAM" id="SSF55347">
    <property type="entry name" value="Glyceraldehyde-3-phosphate dehydrogenase-like, C-terminal domain"/>
    <property type="match status" value="1"/>
</dbReference>
<keyword evidence="5" id="KW-1185">Reference proteome</keyword>
<protein>
    <submittedName>
        <fullName evidence="4">Gfo/Idh/MocA family oxidoreductase</fullName>
    </submittedName>
</protein>
<dbReference type="InterPro" id="IPR050463">
    <property type="entry name" value="Gfo/Idh/MocA_oxidrdct_glycsds"/>
</dbReference>
<reference evidence="4 5" key="1">
    <citation type="submission" date="2023-11" db="EMBL/GenBank/DDBJ databases">
        <title>MicrobeMod: A computational toolkit for identifying prokaryotic methylation and restriction-modification with nanopore sequencing.</title>
        <authorList>
            <person name="Crits-Christoph A."/>
            <person name="Kang S.C."/>
            <person name="Lee H."/>
            <person name="Ostrov N."/>
        </authorList>
    </citation>
    <scope>NUCLEOTIDE SEQUENCE [LARGE SCALE GENOMIC DNA]</scope>
    <source>
        <strain evidence="4 5">ATCC 23090</strain>
    </source>
</reference>
<dbReference type="Pfam" id="PF19051">
    <property type="entry name" value="GFO_IDH_MocA_C2"/>
    <property type="match status" value="1"/>
</dbReference>
<feature type="domain" description="Gfo/Idh/MocA-like oxidoreductase bacterial type C-terminal" evidence="3">
    <location>
        <begin position="158"/>
        <end position="408"/>
    </location>
</feature>
<evidence type="ECO:0000313" key="5">
    <source>
        <dbReference type="Proteomes" id="UP001326715"/>
    </source>
</evidence>
<evidence type="ECO:0000313" key="4">
    <source>
        <dbReference type="EMBL" id="WQG89353.1"/>
    </source>
</evidence>
<dbReference type="InterPro" id="IPR043906">
    <property type="entry name" value="Gfo/Idh/MocA_OxRdtase_bact_C"/>
</dbReference>
<evidence type="ECO:0000259" key="3">
    <source>
        <dbReference type="Pfam" id="PF19051"/>
    </source>
</evidence>
<dbReference type="PANTHER" id="PTHR43818">
    <property type="entry name" value="BCDNA.GH03377"/>
    <property type="match status" value="1"/>
</dbReference>
<dbReference type="Gene3D" id="3.40.50.720">
    <property type="entry name" value="NAD(P)-binding Rossmann-like Domain"/>
    <property type="match status" value="1"/>
</dbReference>
<evidence type="ECO:0000256" key="1">
    <source>
        <dbReference type="ARBA" id="ARBA00023002"/>
    </source>
</evidence>
<dbReference type="SUPFAM" id="SSF51735">
    <property type="entry name" value="NAD(P)-binding Rossmann-fold domains"/>
    <property type="match status" value="1"/>
</dbReference>